<keyword evidence="3" id="KW-1185">Reference proteome</keyword>
<proteinExistence type="predicted"/>
<dbReference type="PANTHER" id="PTHR34202:SF1">
    <property type="entry name" value="UPF0548 PROTEIN"/>
    <property type="match status" value="1"/>
</dbReference>
<dbReference type="Gramene" id="ERM96221">
    <property type="protein sequence ID" value="ERM96221"/>
    <property type="gene ID" value="AMTR_s00001p00125420"/>
</dbReference>
<dbReference type="Pfam" id="PF09348">
    <property type="entry name" value="DUF1990"/>
    <property type="match status" value="1"/>
</dbReference>
<reference evidence="3" key="1">
    <citation type="journal article" date="2013" name="Science">
        <title>The Amborella genome and the evolution of flowering plants.</title>
        <authorList>
            <consortium name="Amborella Genome Project"/>
        </authorList>
    </citation>
    <scope>NUCLEOTIDE SEQUENCE [LARGE SCALE GENOMIC DNA]</scope>
</reference>
<gene>
    <name evidence="2" type="ORF">AMTR_s00001p00125420</name>
</gene>
<dbReference type="InterPro" id="IPR018960">
    <property type="entry name" value="DUF1990"/>
</dbReference>
<feature type="domain" description="DUF1990" evidence="1">
    <location>
        <begin position="33"/>
        <end position="184"/>
    </location>
</feature>
<dbReference type="STRING" id="13333.W1NL78"/>
<dbReference type="Proteomes" id="UP000017836">
    <property type="component" value="Unassembled WGS sequence"/>
</dbReference>
<sequence length="197" mass="22725">MGMCGTFNYDPKFHGATGDASSDIHEFSQRLASDGFAVNHARILLGYGLQTYDKAVQALQNWRHFQLNWALVDPKTRIKTGERFCVCTKEFLPWVLLPLEIIYVRDPKGVDLGPKLKHSFRFGSGTLHGHLLAGEERFSIEWDEENKVWYEILSFSKPSHILSFMSYPYVSFRQKQFAKQSMQAVLEHLSAQHPREM</sequence>
<dbReference type="HOGENOM" id="CLU_080841_0_1_1"/>
<accession>W1NL78</accession>
<evidence type="ECO:0000313" key="2">
    <source>
        <dbReference type="EMBL" id="ERM96221.1"/>
    </source>
</evidence>
<protein>
    <recommendedName>
        <fullName evidence="1">DUF1990 domain-containing protein</fullName>
    </recommendedName>
</protein>
<dbReference type="PANTHER" id="PTHR34202">
    <property type="entry name" value="UPF0548 PROTEIN"/>
    <property type="match status" value="1"/>
</dbReference>
<evidence type="ECO:0000313" key="3">
    <source>
        <dbReference type="Proteomes" id="UP000017836"/>
    </source>
</evidence>
<name>W1NL78_AMBTC</name>
<evidence type="ECO:0000259" key="1">
    <source>
        <dbReference type="Pfam" id="PF09348"/>
    </source>
</evidence>
<dbReference type="OMA" id="CVKEFFP"/>
<dbReference type="eggNOG" id="ENOG502QTWG">
    <property type="taxonomic scope" value="Eukaryota"/>
</dbReference>
<dbReference type="AlphaFoldDB" id="W1NL78"/>
<dbReference type="EMBL" id="KI397142">
    <property type="protein sequence ID" value="ERM96221.1"/>
    <property type="molecule type" value="Genomic_DNA"/>
</dbReference>
<organism evidence="2 3">
    <name type="scientific">Amborella trichopoda</name>
    <dbReference type="NCBI Taxonomy" id="13333"/>
    <lineage>
        <taxon>Eukaryota</taxon>
        <taxon>Viridiplantae</taxon>
        <taxon>Streptophyta</taxon>
        <taxon>Embryophyta</taxon>
        <taxon>Tracheophyta</taxon>
        <taxon>Spermatophyta</taxon>
        <taxon>Magnoliopsida</taxon>
        <taxon>Amborellales</taxon>
        <taxon>Amborellaceae</taxon>
        <taxon>Amborella</taxon>
    </lineage>
</organism>